<proteinExistence type="predicted"/>
<dbReference type="KEGG" id="sli:Slin_0784"/>
<dbReference type="Proteomes" id="UP000002028">
    <property type="component" value="Chromosome"/>
</dbReference>
<protein>
    <submittedName>
        <fullName evidence="2">Uncharacterized protein</fullName>
    </submittedName>
</protein>
<feature type="compositionally biased region" description="Basic and acidic residues" evidence="1">
    <location>
        <begin position="252"/>
        <end position="271"/>
    </location>
</feature>
<evidence type="ECO:0000256" key="1">
    <source>
        <dbReference type="SAM" id="MobiDB-lite"/>
    </source>
</evidence>
<gene>
    <name evidence="2" type="ordered locus">Slin_0784</name>
</gene>
<evidence type="ECO:0000313" key="2">
    <source>
        <dbReference type="EMBL" id="ADB36847.1"/>
    </source>
</evidence>
<reference evidence="2 3" key="1">
    <citation type="journal article" date="2010" name="Stand. Genomic Sci.">
        <title>Complete genome sequence of Spirosoma linguale type strain (1).</title>
        <authorList>
            <person name="Lail K."/>
            <person name="Sikorski J."/>
            <person name="Saunders E."/>
            <person name="Lapidus A."/>
            <person name="Glavina Del Rio T."/>
            <person name="Copeland A."/>
            <person name="Tice H."/>
            <person name="Cheng J.-F."/>
            <person name="Lucas S."/>
            <person name="Nolan M."/>
            <person name="Bruce D."/>
            <person name="Goodwin L."/>
            <person name="Pitluck S."/>
            <person name="Ivanova N."/>
            <person name="Mavromatis K."/>
            <person name="Ovchinnikova G."/>
            <person name="Pati A."/>
            <person name="Chen A."/>
            <person name="Palaniappan K."/>
            <person name="Land M."/>
            <person name="Hauser L."/>
            <person name="Chang Y.-J."/>
            <person name="Jeffries C.D."/>
            <person name="Chain P."/>
            <person name="Brettin T."/>
            <person name="Detter J.C."/>
            <person name="Schuetze A."/>
            <person name="Rohde M."/>
            <person name="Tindall B.J."/>
            <person name="Goeker M."/>
            <person name="Bristow J."/>
            <person name="Eisen J.A."/>
            <person name="Markowitz V."/>
            <person name="Hugenholtz P."/>
            <person name="Kyrpides N.C."/>
            <person name="Klenk H.-P."/>
            <person name="Chen F."/>
        </authorList>
    </citation>
    <scope>NUCLEOTIDE SEQUENCE [LARGE SCALE GENOMIC DNA]</scope>
    <source>
        <strain evidence="3">ATCC 33905 / DSM 74 / LMG 10896 / Claus 1</strain>
    </source>
</reference>
<organism evidence="2 3">
    <name type="scientific">Spirosoma linguale (strain ATCC 33905 / DSM 74 / LMG 10896 / Claus 1)</name>
    <dbReference type="NCBI Taxonomy" id="504472"/>
    <lineage>
        <taxon>Bacteria</taxon>
        <taxon>Pseudomonadati</taxon>
        <taxon>Bacteroidota</taxon>
        <taxon>Cytophagia</taxon>
        <taxon>Cytophagales</taxon>
        <taxon>Cytophagaceae</taxon>
        <taxon>Spirosoma</taxon>
    </lineage>
</organism>
<dbReference type="AlphaFoldDB" id="D2QH81"/>
<feature type="compositionally biased region" description="Polar residues" evidence="1">
    <location>
        <begin position="364"/>
        <end position="375"/>
    </location>
</feature>
<dbReference type="eggNOG" id="COG0845">
    <property type="taxonomic scope" value="Bacteria"/>
</dbReference>
<dbReference type="EMBL" id="CP001769">
    <property type="protein sequence ID" value="ADB36847.1"/>
    <property type="molecule type" value="Genomic_DNA"/>
</dbReference>
<evidence type="ECO:0000313" key="3">
    <source>
        <dbReference type="Proteomes" id="UP000002028"/>
    </source>
</evidence>
<dbReference type="InterPro" id="IPR046535">
    <property type="entry name" value="DUF6600"/>
</dbReference>
<sequence length="466" mass="52124">MTILKTIQLLGLMAVLAIDPIAPPKATAQPGISVPIQTFYNELAPYGQWVPNPVYGSVWLPDVGPDFQPYATDGHWVVTEFGNTWVSDYAWGWAPFHYGRWFFDSQYGWAWVPGNDWGPAWVSWRTGGGYYGWAPLGPGIDINVNVNIPAPYWTFVPQIYITSPRLYSYRVARPNVINIYQNTTIINNVYRSNNRAYVYGPNRYEIERVTRQRVPVYRIDPLDRPGRSVVGNGSVGFYRPGQSSGYGQNYGRYDRNDRDRYNDRYDNRRPDNSNYNTPGRDPYNGGNVPNREYNGNNSPGRPYEGNATTPGREYNGTPNRGGTYNGDFNNNPSSPNRSRYNSTPTQGNNNPPAPTPAPAEPSRGSYSPGNAQSQQPGGGFPRRDDQPAGYQQPSPGYQQAPPGRAYEQRMERPAQSPANVPSAPGARENGGGFQRPQENRGGQPLQRIQEQTQRVNGGGERQRGPR</sequence>
<keyword evidence="3" id="KW-1185">Reference proteome</keyword>
<name>D2QH81_SPILD</name>
<feature type="compositionally biased region" description="Polar residues" evidence="1">
    <location>
        <begin position="446"/>
        <end position="455"/>
    </location>
</feature>
<feature type="compositionally biased region" description="Low complexity" evidence="1">
    <location>
        <begin position="329"/>
        <end position="350"/>
    </location>
</feature>
<feature type="compositionally biased region" description="Polar residues" evidence="1">
    <location>
        <begin position="316"/>
        <end position="328"/>
    </location>
</feature>
<dbReference type="HOGENOM" id="CLU_043502_0_0_10"/>
<feature type="region of interest" description="Disordered" evidence="1">
    <location>
        <begin position="221"/>
        <end position="466"/>
    </location>
</feature>
<dbReference type="Pfam" id="PF20245">
    <property type="entry name" value="DUF6600"/>
    <property type="match status" value="1"/>
</dbReference>
<dbReference type="STRING" id="504472.Slin_0784"/>
<dbReference type="RefSeq" id="WP_012925399.1">
    <property type="nucleotide sequence ID" value="NC_013730.1"/>
</dbReference>
<accession>D2QH81</accession>